<dbReference type="Proteomes" id="UP000827724">
    <property type="component" value="Unassembled WGS sequence"/>
</dbReference>
<dbReference type="PANTHER" id="PTHR35910:SF1">
    <property type="entry name" value="2EXR DOMAIN-CONTAINING PROTEIN"/>
    <property type="match status" value="1"/>
</dbReference>
<comment type="caution">
    <text evidence="2">The sequence shown here is derived from an EMBL/GenBank/DDBJ whole genome shotgun (WGS) entry which is preliminary data.</text>
</comment>
<name>A0A9P8QIF4_9HYPO</name>
<keyword evidence="3" id="KW-1185">Reference proteome</keyword>
<proteinExistence type="predicted"/>
<gene>
    <name evidence="2" type="ORF">Trco_004882</name>
</gene>
<evidence type="ECO:0000259" key="1">
    <source>
        <dbReference type="Pfam" id="PF20150"/>
    </source>
</evidence>
<protein>
    <recommendedName>
        <fullName evidence="1">2EXR domain-containing protein</fullName>
    </recommendedName>
</protein>
<dbReference type="InterPro" id="IPR045518">
    <property type="entry name" value="2EXR"/>
</dbReference>
<accession>A0A9P8QIF4</accession>
<evidence type="ECO:0000313" key="2">
    <source>
        <dbReference type="EMBL" id="KAH6605729.1"/>
    </source>
</evidence>
<sequence length="377" mass="43247">MVTFPQLPYELREKIWLHTIEPRLVGLVPRRVGRGLWSVKSTVRPPAGMHVNSESRRILSRRYKYLEARTVLNHKLDMWYEAWPVVLDASPWILFNFDVDTLHFADLTPPDQPMPDGESLAKPKTPTSALDLLILKESMDAFAGPGFRGMIDASARIQDWPYLLEAKDMSLDYIHSGDSRLLNWTRIRYVRFDFNMFLSDLAVWWGVMHPFVKWMQQAATRVEVPDDPIRSYDLVMVSGRGEKRELQRTFRLALRPEEESGAAYQALSPMERLEQRGAVVFEEVLPTPEGRAVLFEVVDPLIGGEAVSRWRQFSIDKRTARPPNPLVLPRVTPFGADMEVLWQMARHRRGLAHGEMSPVHGLCLADYGIDGGFRGRV</sequence>
<dbReference type="Pfam" id="PF20150">
    <property type="entry name" value="2EXR"/>
    <property type="match status" value="1"/>
</dbReference>
<organism evidence="2 3">
    <name type="scientific">Trichoderma cornu-damae</name>
    <dbReference type="NCBI Taxonomy" id="654480"/>
    <lineage>
        <taxon>Eukaryota</taxon>
        <taxon>Fungi</taxon>
        <taxon>Dikarya</taxon>
        <taxon>Ascomycota</taxon>
        <taxon>Pezizomycotina</taxon>
        <taxon>Sordariomycetes</taxon>
        <taxon>Hypocreomycetidae</taxon>
        <taxon>Hypocreales</taxon>
        <taxon>Hypocreaceae</taxon>
        <taxon>Trichoderma</taxon>
    </lineage>
</organism>
<reference evidence="2" key="1">
    <citation type="submission" date="2021-08" db="EMBL/GenBank/DDBJ databases">
        <title>Chromosome-Level Trichoderma cornu-damae using Hi-C Data.</title>
        <authorList>
            <person name="Kim C.S."/>
        </authorList>
    </citation>
    <scope>NUCLEOTIDE SEQUENCE</scope>
    <source>
        <strain evidence="2">KA19-0412C</strain>
    </source>
</reference>
<dbReference type="AlphaFoldDB" id="A0A9P8QIF4"/>
<evidence type="ECO:0000313" key="3">
    <source>
        <dbReference type="Proteomes" id="UP000827724"/>
    </source>
</evidence>
<dbReference type="OrthoDB" id="3540486at2759"/>
<dbReference type="PANTHER" id="PTHR35910">
    <property type="entry name" value="2EXR DOMAIN-CONTAINING PROTEIN"/>
    <property type="match status" value="1"/>
</dbReference>
<feature type="domain" description="2EXR" evidence="1">
    <location>
        <begin position="4"/>
        <end position="102"/>
    </location>
</feature>
<dbReference type="EMBL" id="JAIWOZ010000004">
    <property type="protein sequence ID" value="KAH6605729.1"/>
    <property type="molecule type" value="Genomic_DNA"/>
</dbReference>